<name>A0A0R0M6M4_9MICR</name>
<dbReference type="Proteomes" id="UP000051530">
    <property type="component" value="Unassembled WGS sequence"/>
</dbReference>
<comment type="caution">
    <text evidence="1">The sequence shown here is derived from an EMBL/GenBank/DDBJ whole genome shotgun (WGS) entry which is preliminary data.</text>
</comment>
<evidence type="ECO:0000313" key="2">
    <source>
        <dbReference type="Proteomes" id="UP000051530"/>
    </source>
</evidence>
<proteinExistence type="predicted"/>
<accession>A0A0R0M6M4</accession>
<protein>
    <submittedName>
        <fullName evidence="1">Uncharacterized protein</fullName>
    </submittedName>
</protein>
<reference evidence="1 2" key="1">
    <citation type="submission" date="2015-07" db="EMBL/GenBank/DDBJ databases">
        <title>The genome of Pseudoloma neurophilia, a relevant intracellular parasite of the zebrafish.</title>
        <authorList>
            <person name="Ndikumana S."/>
            <person name="Pelin A."/>
            <person name="Sanders J."/>
            <person name="Corradi N."/>
        </authorList>
    </citation>
    <scope>NUCLEOTIDE SEQUENCE [LARGE SCALE GENOMIC DNA]</scope>
    <source>
        <strain evidence="1 2">MK1</strain>
    </source>
</reference>
<keyword evidence="2" id="KW-1185">Reference proteome</keyword>
<evidence type="ECO:0000313" key="1">
    <source>
        <dbReference type="EMBL" id="KRH95204.1"/>
    </source>
</evidence>
<dbReference type="EMBL" id="LGUB01000003">
    <property type="protein sequence ID" value="KRH95204.1"/>
    <property type="molecule type" value="Genomic_DNA"/>
</dbReference>
<dbReference type="VEuPathDB" id="MicrosporidiaDB:M153_2100024447"/>
<organism evidence="1 2">
    <name type="scientific">Pseudoloma neurophilia</name>
    <dbReference type="NCBI Taxonomy" id="146866"/>
    <lineage>
        <taxon>Eukaryota</taxon>
        <taxon>Fungi</taxon>
        <taxon>Fungi incertae sedis</taxon>
        <taxon>Microsporidia</taxon>
        <taxon>Pseudoloma</taxon>
    </lineage>
</organism>
<dbReference type="AlphaFoldDB" id="A0A0R0M6M4"/>
<gene>
    <name evidence="1" type="ORF">M153_2100024447</name>
</gene>
<sequence>MEISSQIKQQKKQNVKRRKFKKLKGKIENKPQNRSNRKLNVYHVLRMFKKYSPLDLKKIILDPHGIKNKVTICVAESQQTEAEQSFENVFLDEQPMFSDKIILPINVIQENYFDNCYLYNDLSEFYFTQKIRHLTISEADNLLHQKNVEKNCVLRSQKRLKAQKHFKCMNIFEKKIVSFSSKMYNKLKAVRRLNDLKQRNKDRKGGTRYRNEDEISDF</sequence>